<feature type="region of interest" description="Disordered" evidence="19">
    <location>
        <begin position="1102"/>
        <end position="1131"/>
    </location>
</feature>
<dbReference type="GO" id="GO:0006509">
    <property type="term" value="P:membrane protein ectodomain proteolysis"/>
    <property type="evidence" value="ECO:0007669"/>
    <property type="project" value="TreeGrafter"/>
</dbReference>
<reference evidence="23 24" key="1">
    <citation type="submission" date="2023-11" db="EMBL/GenBank/DDBJ databases">
        <authorList>
            <person name="Okamura Y."/>
        </authorList>
    </citation>
    <scope>NUCLEOTIDE SEQUENCE [LARGE SCALE GENOMIC DNA]</scope>
</reference>
<feature type="compositionally biased region" description="Low complexity" evidence="19">
    <location>
        <begin position="1189"/>
        <end position="1199"/>
    </location>
</feature>
<evidence type="ECO:0000256" key="16">
    <source>
        <dbReference type="ARBA" id="ARBA00023157"/>
    </source>
</evidence>
<evidence type="ECO:0000256" key="17">
    <source>
        <dbReference type="ARBA" id="ARBA00023180"/>
    </source>
</evidence>
<protein>
    <recommendedName>
        <fullName evidence="4">ADAM10 endopeptidase</fullName>
        <ecNumber evidence="4">3.4.24.81</ecNumber>
    </recommendedName>
</protein>
<keyword evidence="8 18" id="KW-0479">Metal-binding</keyword>
<evidence type="ECO:0000256" key="4">
    <source>
        <dbReference type="ARBA" id="ARBA00012332"/>
    </source>
</evidence>
<evidence type="ECO:0000256" key="6">
    <source>
        <dbReference type="ARBA" id="ARBA00022685"/>
    </source>
</evidence>
<dbReference type="Pfam" id="PF21299">
    <property type="entry name" value="ADAM10_Cys-rich"/>
    <property type="match status" value="1"/>
</dbReference>
<keyword evidence="5" id="KW-0645">Protease</keyword>
<dbReference type="GO" id="GO:0046872">
    <property type="term" value="F:metal ion binding"/>
    <property type="evidence" value="ECO:0007669"/>
    <property type="project" value="UniProtKB-KW"/>
</dbReference>
<comment type="caution">
    <text evidence="18">Lacks conserved residue(s) required for the propagation of feature annotation.</text>
</comment>
<evidence type="ECO:0000256" key="1">
    <source>
        <dbReference type="ARBA" id="ARBA00001809"/>
    </source>
</evidence>
<comment type="caution">
    <text evidence="23">The sequence shown here is derived from an EMBL/GenBank/DDBJ whole genome shotgun (WGS) entry which is preliminary data.</text>
</comment>
<keyword evidence="6" id="KW-0165">Cleavage on pair of basic residues</keyword>
<evidence type="ECO:0000313" key="24">
    <source>
        <dbReference type="Proteomes" id="UP001497472"/>
    </source>
</evidence>
<dbReference type="PANTHER" id="PTHR45702">
    <property type="entry name" value="ADAM10/ADAM17 METALLOPEPTIDASE FAMILY MEMBER"/>
    <property type="match status" value="1"/>
</dbReference>
<organism evidence="23 24">
    <name type="scientific">Leptosia nina</name>
    <dbReference type="NCBI Taxonomy" id="320188"/>
    <lineage>
        <taxon>Eukaryota</taxon>
        <taxon>Metazoa</taxon>
        <taxon>Ecdysozoa</taxon>
        <taxon>Arthropoda</taxon>
        <taxon>Hexapoda</taxon>
        <taxon>Insecta</taxon>
        <taxon>Pterygota</taxon>
        <taxon>Neoptera</taxon>
        <taxon>Endopterygota</taxon>
        <taxon>Lepidoptera</taxon>
        <taxon>Glossata</taxon>
        <taxon>Ditrysia</taxon>
        <taxon>Papilionoidea</taxon>
        <taxon>Pieridae</taxon>
        <taxon>Pierinae</taxon>
        <taxon>Leptosia</taxon>
    </lineage>
</organism>
<evidence type="ECO:0000256" key="7">
    <source>
        <dbReference type="ARBA" id="ARBA00022692"/>
    </source>
</evidence>
<feature type="region of interest" description="Disordered" evidence="19">
    <location>
        <begin position="1063"/>
        <end position="1090"/>
    </location>
</feature>
<dbReference type="GO" id="GO:0005886">
    <property type="term" value="C:plasma membrane"/>
    <property type="evidence" value="ECO:0007669"/>
    <property type="project" value="TreeGrafter"/>
</dbReference>
<feature type="compositionally biased region" description="Low complexity" evidence="19">
    <location>
        <begin position="1218"/>
        <end position="1229"/>
    </location>
</feature>
<proteinExistence type="predicted"/>
<comment type="cofactor">
    <cofactor evidence="2">
        <name>Zn(2+)</name>
        <dbReference type="ChEBI" id="CHEBI:29105"/>
    </cofactor>
</comment>
<keyword evidence="12 20" id="KW-1133">Transmembrane helix</keyword>
<keyword evidence="10" id="KW-0378">Hydrolase</keyword>
<evidence type="ECO:0000256" key="12">
    <source>
        <dbReference type="ARBA" id="ARBA00022989"/>
    </source>
</evidence>
<evidence type="ECO:0000313" key="23">
    <source>
        <dbReference type="EMBL" id="CAK1545924.1"/>
    </source>
</evidence>
<dbReference type="CDD" id="cd04270">
    <property type="entry name" value="ZnMc_TACE_like"/>
    <property type="match status" value="1"/>
</dbReference>
<dbReference type="InterPro" id="IPR049038">
    <property type="entry name" value="ADAM10_Cys-rich"/>
</dbReference>
<feature type="binding site" evidence="18">
    <location>
        <position position="479"/>
    </location>
    <ligand>
        <name>Zn(2+)</name>
        <dbReference type="ChEBI" id="CHEBI:29105"/>
        <note>catalytic</note>
    </ligand>
</feature>
<feature type="domain" description="Disintegrin" evidence="21">
    <location>
        <begin position="548"/>
        <end position="642"/>
    </location>
</feature>
<dbReference type="EMBL" id="CAVLEF010000007">
    <property type="protein sequence ID" value="CAK1545924.1"/>
    <property type="molecule type" value="Genomic_DNA"/>
</dbReference>
<feature type="compositionally biased region" description="Polar residues" evidence="19">
    <location>
        <begin position="1160"/>
        <end position="1173"/>
    </location>
</feature>
<feature type="compositionally biased region" description="Basic and acidic residues" evidence="19">
    <location>
        <begin position="1230"/>
        <end position="1239"/>
    </location>
</feature>
<feature type="compositionally biased region" description="Polar residues" evidence="19">
    <location>
        <begin position="1063"/>
        <end position="1083"/>
    </location>
</feature>
<evidence type="ECO:0000256" key="3">
    <source>
        <dbReference type="ARBA" id="ARBA00004479"/>
    </source>
</evidence>
<keyword evidence="24" id="KW-1185">Reference proteome</keyword>
<feature type="binding site" evidence="18">
    <location>
        <position position="483"/>
    </location>
    <ligand>
        <name>Zn(2+)</name>
        <dbReference type="ChEBI" id="CHEBI:29105"/>
        <note>catalytic</note>
    </ligand>
</feature>
<dbReference type="SMART" id="SM00050">
    <property type="entry name" value="DISIN"/>
    <property type="match status" value="1"/>
</dbReference>
<evidence type="ECO:0000256" key="2">
    <source>
        <dbReference type="ARBA" id="ARBA00001947"/>
    </source>
</evidence>
<dbReference type="GO" id="GO:0007219">
    <property type="term" value="P:Notch signaling pathway"/>
    <property type="evidence" value="ECO:0007669"/>
    <property type="project" value="TreeGrafter"/>
</dbReference>
<dbReference type="InterPro" id="IPR051489">
    <property type="entry name" value="ADAM_Metalloproteinase"/>
</dbReference>
<comment type="catalytic activity">
    <reaction evidence="1">
        <text>Endopeptidase of broad specificity.</text>
        <dbReference type="EC" id="3.4.24.81"/>
    </reaction>
</comment>
<evidence type="ECO:0000256" key="5">
    <source>
        <dbReference type="ARBA" id="ARBA00022670"/>
    </source>
</evidence>
<keyword evidence="11 18" id="KW-0862">Zinc</keyword>
<dbReference type="PROSITE" id="PS50215">
    <property type="entry name" value="ADAM_MEPRO"/>
    <property type="match status" value="1"/>
</dbReference>
<feature type="compositionally biased region" description="Basic and acidic residues" evidence="19">
    <location>
        <begin position="840"/>
        <end position="850"/>
    </location>
</feature>
<feature type="compositionally biased region" description="Basic and acidic residues" evidence="19">
    <location>
        <begin position="1253"/>
        <end position="1266"/>
    </location>
</feature>
<sequence length="1384" mass="155669">MSLSPFVRHWQPAGYQPIAHRLRRSASPPAHLSTPLRLSFKAHNREFRLLLQPNPSSVFADDVQFHSTSGPLDYNTALVYSGKLEDDDSSHVYGVITADGLFDGTIWTSTEEYYVEPLSRYNFDHPTMHSVIYRRSDVDHPHDNRDASHCASHLLHIKGTIGQHGQLFNFTEEVSVTNTPFYNHSEDFTTEMNRRKKRWLPEDEMQDDQPKKNPDLPLDLDVPYTSNSDPFEKFSTRKPKTKIDKSNLITKVRFDAEESRPKPKTHVEVIKTKAGVVTVSKDIVKKEPVGYTILSANATDDGRHVNKRATVDPRKTTCLVYLQADHMFYQRYGSEEACIEVMTRHVQKVNAIYKVTDFNQDGKPDNITFMIKRIKVHTLDALKDPAYRFPNNYGVEKYLELFSEEDYDAFCLAYMFTYRDFEMGTLGLAWTGDLKNAGGVCEKNGHYRGSMKSLNTGIVTLLNYGKHVPPAVSHVTLAHEIGHNFGSPHDPEVCTPFGEDGNYIMFARATSGDRKNNNKFSPCSLRAIDPVLNNKARSPKGCFTEPQPAICGNGVVEEGEECDCGWASECTDVCCRPQAVRPHYKPCTLTEHSVCSPSQGPCCTSSCTLKFGDKCRSDNGCRDAAHCDGKRAACPASRHKPNRTRCDKELVCFMGECTGSICLAYGLESCQCLPRTDDPRSACELCCRKPGGPCLSSFHWNTPPYDVPDMYAKPGTPCNDYNGYCDVFQRCREVDPSGPLATLRKLLLSDESIAGFKRWMLRHWYAVLLILLAVIALLVASTRFLGRHAKKMKSVTIIHSSTTETVRLPDAGDQMIVHTAVRSKLPLKKKVALRTRAYRSKKEQSSKQGDKASPAHAAKTNNKSKRKPPPQPKVDDIQVTKEATAVVTNAEGKSPKHVILSKHKGKVKKRKVKVKKETIDYSSMQKHPSSPTKDTEALTKVQKWLLSSPQPTVIPKSKSIPVNLTERTHRPVPKGSRKTRPSKSATNLFSGEKARLQVVFKPPFRFSVKICKSDKTKVVLDKSSKPELERKRHDSLPQQTCPADVKINPVSKLKHNNSIKSPLEQTTNNQMAEVTQQETSSHGYENLLPRSLSDCKIGKTEVQIKERNSHKKSNSVGQRRDTTESRQNLISQEDLDNVHVYENVVMSQETFVPKSCSMPRRQNSAVISRQSSYGHLPRAQIRPYRHSTNNVSRSRNNSSGELERFYNVIETLRRDKGNSINTNTSSSSKSSREPEENITRGDGPTRQSLVGNRRSEEPSKLKRQLSEVELNKSQNIDTKLRGFQLVVGKEKLKRQLSDNELARSRVQLTMPISAGAEPRQPFCWDKRASLDCEASVVARSKPRNNTKRTTYTFGELKNTVPNASEASADGIHISPEEFLKIIDN</sequence>
<evidence type="ECO:0000259" key="21">
    <source>
        <dbReference type="PROSITE" id="PS50214"/>
    </source>
</evidence>
<dbReference type="SUPFAM" id="SSF57552">
    <property type="entry name" value="Blood coagulation inhibitor (disintegrin)"/>
    <property type="match status" value="1"/>
</dbReference>
<feature type="compositionally biased region" description="Basic and acidic residues" evidence="19">
    <location>
        <begin position="1022"/>
        <end position="1035"/>
    </location>
</feature>
<dbReference type="PROSITE" id="PS50214">
    <property type="entry name" value="DISINTEGRIN_2"/>
    <property type="match status" value="1"/>
</dbReference>
<dbReference type="Gene3D" id="3.40.390.10">
    <property type="entry name" value="Collagenase (Catalytic Domain)"/>
    <property type="match status" value="1"/>
</dbReference>
<dbReference type="SUPFAM" id="SSF55486">
    <property type="entry name" value="Metalloproteases ('zincins'), catalytic domain"/>
    <property type="match status" value="1"/>
</dbReference>
<dbReference type="InterPro" id="IPR001590">
    <property type="entry name" value="Peptidase_M12B"/>
</dbReference>
<dbReference type="InterPro" id="IPR034025">
    <property type="entry name" value="ADAM10_ADAM17"/>
</dbReference>
<accession>A0AAV1JAA2</accession>
<evidence type="ECO:0000256" key="11">
    <source>
        <dbReference type="ARBA" id="ARBA00022833"/>
    </source>
</evidence>
<dbReference type="Pfam" id="PF00200">
    <property type="entry name" value="Disintegrin"/>
    <property type="match status" value="1"/>
</dbReference>
<dbReference type="InterPro" id="IPR036436">
    <property type="entry name" value="Disintegrin_dom_sf"/>
</dbReference>
<evidence type="ECO:0000256" key="19">
    <source>
        <dbReference type="SAM" id="MobiDB-lite"/>
    </source>
</evidence>
<feature type="region of interest" description="Disordered" evidence="19">
    <location>
        <begin position="833"/>
        <end position="879"/>
    </location>
</feature>
<evidence type="ECO:0000259" key="22">
    <source>
        <dbReference type="PROSITE" id="PS50215"/>
    </source>
</evidence>
<name>A0AAV1JAA2_9NEOP</name>
<gene>
    <name evidence="23" type="ORF">LNINA_LOCUS5536</name>
</gene>
<feature type="region of interest" description="Disordered" evidence="19">
    <location>
        <begin position="1153"/>
        <end position="1199"/>
    </location>
</feature>
<dbReference type="GO" id="GO:0004222">
    <property type="term" value="F:metalloendopeptidase activity"/>
    <property type="evidence" value="ECO:0007669"/>
    <property type="project" value="InterPro"/>
</dbReference>
<keyword evidence="7 20" id="KW-0812">Transmembrane</keyword>
<feature type="binding site" evidence="18">
    <location>
        <position position="489"/>
    </location>
    <ligand>
        <name>Zn(2+)</name>
        <dbReference type="ChEBI" id="CHEBI:29105"/>
        <note>catalytic</note>
    </ligand>
</feature>
<evidence type="ECO:0000256" key="14">
    <source>
        <dbReference type="ARBA" id="ARBA00023136"/>
    </source>
</evidence>
<comment type="subcellular location">
    <subcellularLocation>
        <location evidence="3">Membrane</location>
        <topology evidence="3">Single-pass type I membrane protein</topology>
    </subcellularLocation>
</comment>
<evidence type="ECO:0000256" key="15">
    <source>
        <dbReference type="ARBA" id="ARBA00023145"/>
    </source>
</evidence>
<dbReference type="InterPro" id="IPR001762">
    <property type="entry name" value="Disintegrin_dom"/>
</dbReference>
<keyword evidence="17" id="KW-0325">Glycoprotein</keyword>
<dbReference type="EC" id="3.4.24.81" evidence="4"/>
<dbReference type="InterPro" id="IPR024079">
    <property type="entry name" value="MetalloPept_cat_dom_sf"/>
</dbReference>
<dbReference type="Proteomes" id="UP001497472">
    <property type="component" value="Unassembled WGS sequence"/>
</dbReference>
<feature type="transmembrane region" description="Helical" evidence="20">
    <location>
        <begin position="764"/>
        <end position="785"/>
    </location>
</feature>
<evidence type="ECO:0000256" key="13">
    <source>
        <dbReference type="ARBA" id="ARBA00023049"/>
    </source>
</evidence>
<evidence type="ECO:0000256" key="20">
    <source>
        <dbReference type="SAM" id="Phobius"/>
    </source>
</evidence>
<feature type="region of interest" description="Disordered" evidence="19">
    <location>
        <begin position="1022"/>
        <end position="1042"/>
    </location>
</feature>
<evidence type="ECO:0000256" key="10">
    <source>
        <dbReference type="ARBA" id="ARBA00022801"/>
    </source>
</evidence>
<keyword evidence="15" id="KW-0865">Zymogen</keyword>
<dbReference type="Pfam" id="PF13574">
    <property type="entry name" value="Reprolysin_2"/>
    <property type="match status" value="1"/>
</dbReference>
<keyword evidence="14 20" id="KW-0472">Membrane</keyword>
<dbReference type="Gene3D" id="4.10.70.10">
    <property type="entry name" value="Disintegrin domain"/>
    <property type="match status" value="1"/>
</dbReference>
<keyword evidence="13" id="KW-0482">Metalloprotease</keyword>
<evidence type="ECO:0000256" key="18">
    <source>
        <dbReference type="PROSITE-ProRule" id="PRU00276"/>
    </source>
</evidence>
<evidence type="ECO:0000256" key="8">
    <source>
        <dbReference type="ARBA" id="ARBA00022723"/>
    </source>
</evidence>
<evidence type="ECO:0000256" key="9">
    <source>
        <dbReference type="ARBA" id="ARBA00022729"/>
    </source>
</evidence>
<dbReference type="PANTHER" id="PTHR45702:SF3">
    <property type="entry name" value="KUZBANIAN-LIKE, ISOFORM A"/>
    <property type="match status" value="1"/>
</dbReference>
<feature type="region of interest" description="Disordered" evidence="19">
    <location>
        <begin position="1216"/>
        <end position="1266"/>
    </location>
</feature>
<feature type="active site" evidence="18">
    <location>
        <position position="480"/>
    </location>
</feature>
<feature type="domain" description="Peptidase M12B" evidence="22">
    <location>
        <begin position="316"/>
        <end position="534"/>
    </location>
</feature>
<keyword evidence="9" id="KW-0732">Signal</keyword>
<feature type="region of interest" description="Disordered" evidence="19">
    <location>
        <begin position="200"/>
        <end position="222"/>
    </location>
</feature>
<keyword evidence="16" id="KW-1015">Disulfide bond</keyword>